<reference evidence="1" key="1">
    <citation type="journal article" date="2015" name="Nature">
        <title>Complex archaea that bridge the gap between prokaryotes and eukaryotes.</title>
        <authorList>
            <person name="Spang A."/>
            <person name="Saw J.H."/>
            <person name="Jorgensen S.L."/>
            <person name="Zaremba-Niedzwiedzka K."/>
            <person name="Martijn J."/>
            <person name="Lind A.E."/>
            <person name="van Eijk R."/>
            <person name="Schleper C."/>
            <person name="Guy L."/>
            <person name="Ettema T.J."/>
        </authorList>
    </citation>
    <scope>NUCLEOTIDE SEQUENCE</scope>
</reference>
<name>A0A0F9NRU9_9ZZZZ</name>
<dbReference type="EMBL" id="LAZR01006514">
    <property type="protein sequence ID" value="KKM91575.1"/>
    <property type="molecule type" value="Genomic_DNA"/>
</dbReference>
<accession>A0A0F9NRU9</accession>
<comment type="caution">
    <text evidence="1">The sequence shown here is derived from an EMBL/GenBank/DDBJ whole genome shotgun (WGS) entry which is preliminary data.</text>
</comment>
<dbReference type="AlphaFoldDB" id="A0A0F9NRU9"/>
<organism evidence="1">
    <name type="scientific">marine sediment metagenome</name>
    <dbReference type="NCBI Taxonomy" id="412755"/>
    <lineage>
        <taxon>unclassified sequences</taxon>
        <taxon>metagenomes</taxon>
        <taxon>ecological metagenomes</taxon>
    </lineage>
</organism>
<evidence type="ECO:0000313" key="1">
    <source>
        <dbReference type="EMBL" id="KKM91575.1"/>
    </source>
</evidence>
<sequence length="66" mass="7553">MSRNRIEAEGLLLRVRAALTFYANRRNWRDDDWGILSVIGGKAYGKPTEKAARAKRAIDAYFKVQP</sequence>
<protein>
    <submittedName>
        <fullName evidence="1">Uncharacterized protein</fullName>
    </submittedName>
</protein>
<gene>
    <name evidence="1" type="ORF">LCGC14_1227130</name>
</gene>
<proteinExistence type="predicted"/>